<dbReference type="STRING" id="1448315.A0A319CN73"/>
<name>A0A319CN73_9EURO</name>
<dbReference type="GeneID" id="37142330"/>
<accession>A0A319CN73</accession>
<proteinExistence type="predicted"/>
<dbReference type="EMBL" id="KZ821749">
    <property type="protein sequence ID" value="PYH76918.1"/>
    <property type="molecule type" value="Genomic_DNA"/>
</dbReference>
<keyword evidence="2" id="KW-1185">Reference proteome</keyword>
<dbReference type="VEuPathDB" id="FungiDB:BO82DRAFT_406748"/>
<organism evidence="1 2">
    <name type="scientific">Aspergillus uvarum CBS 121591</name>
    <dbReference type="NCBI Taxonomy" id="1448315"/>
    <lineage>
        <taxon>Eukaryota</taxon>
        <taxon>Fungi</taxon>
        <taxon>Dikarya</taxon>
        <taxon>Ascomycota</taxon>
        <taxon>Pezizomycotina</taxon>
        <taxon>Eurotiomycetes</taxon>
        <taxon>Eurotiomycetidae</taxon>
        <taxon>Eurotiales</taxon>
        <taxon>Aspergillaceae</taxon>
        <taxon>Aspergillus</taxon>
        <taxon>Aspergillus subgen. Circumdati</taxon>
    </lineage>
</organism>
<evidence type="ECO:0000313" key="2">
    <source>
        <dbReference type="Proteomes" id="UP000248340"/>
    </source>
</evidence>
<dbReference type="OrthoDB" id="9997739at2759"/>
<reference evidence="1 2" key="1">
    <citation type="submission" date="2016-12" db="EMBL/GenBank/DDBJ databases">
        <title>The genomes of Aspergillus section Nigri reveals drivers in fungal speciation.</title>
        <authorList>
            <consortium name="DOE Joint Genome Institute"/>
            <person name="Vesth T.C."/>
            <person name="Nybo J."/>
            <person name="Theobald S."/>
            <person name="Brandl J."/>
            <person name="Frisvad J.C."/>
            <person name="Nielsen K.F."/>
            <person name="Lyhne E.K."/>
            <person name="Kogle M.E."/>
            <person name="Kuo A."/>
            <person name="Riley R."/>
            <person name="Clum A."/>
            <person name="Nolan M."/>
            <person name="Lipzen A."/>
            <person name="Salamov A."/>
            <person name="Henrissat B."/>
            <person name="Wiebenga A."/>
            <person name="De Vries R.P."/>
            <person name="Grigoriev I.V."/>
            <person name="Mortensen U.H."/>
            <person name="Andersen M.R."/>
            <person name="Baker S.E."/>
        </authorList>
    </citation>
    <scope>NUCLEOTIDE SEQUENCE [LARGE SCALE GENOMIC DNA]</scope>
    <source>
        <strain evidence="1 2">CBS 121591</strain>
    </source>
</reference>
<dbReference type="Proteomes" id="UP000248340">
    <property type="component" value="Unassembled WGS sequence"/>
</dbReference>
<evidence type="ECO:0000313" key="1">
    <source>
        <dbReference type="EMBL" id="PYH76918.1"/>
    </source>
</evidence>
<dbReference type="AlphaFoldDB" id="A0A319CN73"/>
<protein>
    <submittedName>
        <fullName evidence="1">Uncharacterized protein</fullName>
    </submittedName>
</protein>
<gene>
    <name evidence="1" type="ORF">BO82DRAFT_406748</name>
</gene>
<sequence length="181" mass="20992">SGYWNPVVTLAAAPKAEKPSSPFDGYILPRRKSTTFWGQRRWHDFETLKEQHRHDDVRREAKYAPKENLHPRDDFTVVFLGHVELYILAERYGIIPLKELVKYKLATTLAEFTLYKHNVVDLVEPIQLLYQNTLPGDDMRGLMISYLVSVIDQIGASTDFQRLLAEGGDVVLDFWQALWED</sequence>
<feature type="non-terminal residue" evidence="1">
    <location>
        <position position="1"/>
    </location>
</feature>
<dbReference type="RefSeq" id="XP_025487118.1">
    <property type="nucleotide sequence ID" value="XM_025639588.1"/>
</dbReference>